<dbReference type="EMBL" id="NMUH01009328">
    <property type="protein sequence ID" value="MQM19920.1"/>
    <property type="molecule type" value="Genomic_DNA"/>
</dbReference>
<proteinExistence type="predicted"/>
<reference evidence="1" key="1">
    <citation type="submission" date="2017-07" db="EMBL/GenBank/DDBJ databases">
        <title>Taro Niue Genome Assembly and Annotation.</title>
        <authorList>
            <person name="Atibalentja N."/>
            <person name="Keating K."/>
            <person name="Fields C.J."/>
        </authorList>
    </citation>
    <scope>NUCLEOTIDE SEQUENCE</scope>
    <source>
        <strain evidence="1">Niue_2</strain>
        <tissue evidence="1">Leaf</tissue>
    </source>
</reference>
<sequence>MESLVRRLLDESLTLSKPHSLQNYCKLPNAYFPLGFKAPKYRKYDETTDPQFHLADFTMDSHRWLYDRVLLVHLFQQSSEGEALRWFTFLPASDLLNFDIVSGFISHFSYLVKWGVKEVNQQSIQCQGGSGNIWEPPEQPQAHQGAQNGASTALLWRSWSDHCCCHSFNRHSGKQQAILLSTQQFLGTHGEEVTSQWCRRHACGAWSEEEVAIPNEGPNRSALLLELEEDPLKNSHCPLSRPDVEYRNARQLQEKVWLPFPDRVAGDCRVSESNAMASPVAFLRARLKLLRPESNPISPCCCVFLPSGNSVASVEGLGREVVACGVRPRMNHTLKRMGTTWSEVVTVTWDPRSPHACWREFSWRRVLLESQTLVAKGKMVGIVSPSESLDPWATVLVVGSLVGAGDPGVEVITVARELMEHQDIEPDESVAAEHVPVDGQPQQFEQPGVQLPQRVPLQQGAQQQQWFPPPPPPAVMEQWWRAKFQAPWHYQQFLQYPQYHPY</sequence>
<protein>
    <submittedName>
        <fullName evidence="1">Uncharacterized protein</fullName>
    </submittedName>
</protein>
<name>A0A843XLC0_COLES</name>
<accession>A0A843XLC0</accession>
<keyword evidence="2" id="KW-1185">Reference proteome</keyword>
<comment type="caution">
    <text evidence="1">The sequence shown here is derived from an EMBL/GenBank/DDBJ whole genome shotgun (WGS) entry which is preliminary data.</text>
</comment>
<evidence type="ECO:0000313" key="1">
    <source>
        <dbReference type="EMBL" id="MQM19920.1"/>
    </source>
</evidence>
<dbReference type="AlphaFoldDB" id="A0A843XLC0"/>
<organism evidence="1 2">
    <name type="scientific">Colocasia esculenta</name>
    <name type="common">Wild taro</name>
    <name type="synonym">Arum esculentum</name>
    <dbReference type="NCBI Taxonomy" id="4460"/>
    <lineage>
        <taxon>Eukaryota</taxon>
        <taxon>Viridiplantae</taxon>
        <taxon>Streptophyta</taxon>
        <taxon>Embryophyta</taxon>
        <taxon>Tracheophyta</taxon>
        <taxon>Spermatophyta</taxon>
        <taxon>Magnoliopsida</taxon>
        <taxon>Liliopsida</taxon>
        <taxon>Araceae</taxon>
        <taxon>Aroideae</taxon>
        <taxon>Colocasieae</taxon>
        <taxon>Colocasia</taxon>
    </lineage>
</organism>
<gene>
    <name evidence="1" type="ORF">Taro_052933</name>
</gene>
<dbReference type="Proteomes" id="UP000652761">
    <property type="component" value="Unassembled WGS sequence"/>
</dbReference>
<evidence type="ECO:0000313" key="2">
    <source>
        <dbReference type="Proteomes" id="UP000652761"/>
    </source>
</evidence>